<dbReference type="InterPro" id="IPR006311">
    <property type="entry name" value="TAT_signal"/>
</dbReference>
<evidence type="ECO:0000313" key="9">
    <source>
        <dbReference type="Proteomes" id="UP000587524"/>
    </source>
</evidence>
<dbReference type="InterPro" id="IPR001117">
    <property type="entry name" value="Cu-oxidase_2nd"/>
</dbReference>
<dbReference type="InterPro" id="IPR033138">
    <property type="entry name" value="Cu_oxidase_CS"/>
</dbReference>
<evidence type="ECO:0000256" key="2">
    <source>
        <dbReference type="ARBA" id="ARBA00023002"/>
    </source>
</evidence>
<dbReference type="SUPFAM" id="SSF49503">
    <property type="entry name" value="Cupredoxins"/>
    <property type="match status" value="3"/>
</dbReference>
<keyword evidence="1" id="KW-0479">Metal-binding</keyword>
<evidence type="ECO:0000259" key="6">
    <source>
        <dbReference type="Pfam" id="PF07731"/>
    </source>
</evidence>
<dbReference type="Pfam" id="PF07731">
    <property type="entry name" value="Cu-oxidase_2"/>
    <property type="match status" value="1"/>
</dbReference>
<name>A0ABR6C3J4_9HYPH</name>
<keyword evidence="4" id="KW-0732">Signal</keyword>
<feature type="chain" id="PRO_5045989209" evidence="4">
    <location>
        <begin position="35"/>
        <end position="520"/>
    </location>
</feature>
<dbReference type="RefSeq" id="WP_182573797.1">
    <property type="nucleotide sequence ID" value="NZ_JACJHY010000005.1"/>
</dbReference>
<reference evidence="8 9" key="1">
    <citation type="submission" date="2020-08" db="EMBL/GenBank/DDBJ databases">
        <title>Genomic Encyclopedia of Type Strains, Phase IV (KMG-IV): sequencing the most valuable type-strain genomes for metagenomic binning, comparative biology and taxonomic classification.</title>
        <authorList>
            <person name="Goeker M."/>
        </authorList>
    </citation>
    <scope>NUCLEOTIDE SEQUENCE [LARGE SCALE GENOMIC DNA]</scope>
    <source>
        <strain evidence="8 9">DSM 17455</strain>
    </source>
</reference>
<feature type="domain" description="Plastocyanin-like" evidence="5">
    <location>
        <begin position="233"/>
        <end position="352"/>
    </location>
</feature>
<sequence length="520" mass="55701">MNTLSRRGFLAASAATLCAAAVPSLLMPVRPARADGHKVITAGKRVIEVKGKAANVFGLHQADGSSGIVMNAGENFRVRLKNLIGEPTVIHWHGLTPPWQQDGVAGISQEPIPDGGSHDYDFPLARPGTFWMHSHFGLQEQLMLAAPLIVRDPDEAGQDVQEVVVLFHDFTFRDPQEILAELKAGGHDMSAMAPAPAPAPAAGGGHEGHNMSGTAMPSGQTSHDTMDHGAMGAMQMSGQAAGQMGGQMGGMSHLQDVQYDALLANDRTLDNPEIFSVEPGGRVRLRLINGAASTNMWLDLDKLQGKLIAVDGMPVEPVEGTRFEFAVAQRLDILLELPKEASAWPVFAVQEGGRMRTGVVLAAKGASVGKLADMADEDFPAVGVELEQRLRATKPLSEKAATRKHTMMLGEGPNYVWTLDGAMHGQDKPLAVASGDRFELTFMNHTTMSHPMHLHGHHFQVVAVNGKRFAGAVRDTVLVPANMGMVTIAFDADNAGKWALHCHHLYHMVGGMMTSMAYAD</sequence>
<dbReference type="Pfam" id="PF00394">
    <property type="entry name" value="Cu-oxidase"/>
    <property type="match status" value="1"/>
</dbReference>
<comment type="caution">
    <text evidence="8">The sequence shown here is derived from an EMBL/GenBank/DDBJ whole genome shotgun (WGS) entry which is preliminary data.</text>
</comment>
<dbReference type="InterPro" id="IPR045087">
    <property type="entry name" value="Cu-oxidase_fam"/>
</dbReference>
<dbReference type="CDD" id="cd13865">
    <property type="entry name" value="CuRO_1_LCC_like_3"/>
    <property type="match status" value="1"/>
</dbReference>
<feature type="domain" description="Plastocyanin-like" evidence="7">
    <location>
        <begin position="67"/>
        <end position="154"/>
    </location>
</feature>
<dbReference type="InterPro" id="IPR008972">
    <property type="entry name" value="Cupredoxin"/>
</dbReference>
<dbReference type="Gene3D" id="2.60.40.420">
    <property type="entry name" value="Cupredoxins - blue copper proteins"/>
    <property type="match status" value="3"/>
</dbReference>
<evidence type="ECO:0000256" key="4">
    <source>
        <dbReference type="SAM" id="SignalP"/>
    </source>
</evidence>
<dbReference type="InterPro" id="IPR034279">
    <property type="entry name" value="CuRO_3_CopA"/>
</dbReference>
<gene>
    <name evidence="8" type="ORF">HNQ97_001552</name>
</gene>
<feature type="domain" description="Plastocyanin-like" evidence="6">
    <location>
        <begin position="406"/>
        <end position="518"/>
    </location>
</feature>
<evidence type="ECO:0000259" key="5">
    <source>
        <dbReference type="Pfam" id="PF00394"/>
    </source>
</evidence>
<proteinExistence type="predicted"/>
<protein>
    <submittedName>
        <fullName evidence="8">FtsP/CotA-like multicopper oxidase with cupredoxin domain</fullName>
    </submittedName>
</protein>
<keyword evidence="2" id="KW-0560">Oxidoreductase</keyword>
<dbReference type="EMBL" id="JACJHZ010000005">
    <property type="protein sequence ID" value="MBA9019561.1"/>
    <property type="molecule type" value="Genomic_DNA"/>
</dbReference>
<dbReference type="InterPro" id="IPR002355">
    <property type="entry name" value="Cu_oxidase_Cu_BS"/>
</dbReference>
<dbReference type="InterPro" id="IPR011707">
    <property type="entry name" value="Cu-oxidase-like_N"/>
</dbReference>
<dbReference type="PANTHER" id="PTHR11709:SF394">
    <property type="entry name" value="FI03373P-RELATED"/>
    <property type="match status" value="1"/>
</dbReference>
<dbReference type="PROSITE" id="PS00080">
    <property type="entry name" value="MULTICOPPER_OXIDASE2"/>
    <property type="match status" value="1"/>
</dbReference>
<evidence type="ECO:0000256" key="1">
    <source>
        <dbReference type="ARBA" id="ARBA00022723"/>
    </source>
</evidence>
<dbReference type="PANTHER" id="PTHR11709">
    <property type="entry name" value="MULTI-COPPER OXIDASE"/>
    <property type="match status" value="1"/>
</dbReference>
<evidence type="ECO:0000259" key="7">
    <source>
        <dbReference type="Pfam" id="PF07732"/>
    </source>
</evidence>
<keyword evidence="9" id="KW-1185">Reference proteome</keyword>
<evidence type="ECO:0000313" key="8">
    <source>
        <dbReference type="EMBL" id="MBA9019561.1"/>
    </source>
</evidence>
<evidence type="ECO:0000256" key="3">
    <source>
        <dbReference type="ARBA" id="ARBA00023008"/>
    </source>
</evidence>
<dbReference type="PROSITE" id="PS00079">
    <property type="entry name" value="MULTICOPPER_OXIDASE1"/>
    <property type="match status" value="1"/>
</dbReference>
<accession>A0ABR6C3J4</accession>
<dbReference type="Pfam" id="PF07732">
    <property type="entry name" value="Cu-oxidase_3"/>
    <property type="match status" value="1"/>
</dbReference>
<dbReference type="Proteomes" id="UP000587524">
    <property type="component" value="Unassembled WGS sequence"/>
</dbReference>
<dbReference type="PROSITE" id="PS51318">
    <property type="entry name" value="TAT"/>
    <property type="match status" value="1"/>
</dbReference>
<keyword evidence="3" id="KW-0186">Copper</keyword>
<organism evidence="8 9">
    <name type="scientific">Aminobacter ciceronei</name>
    <dbReference type="NCBI Taxonomy" id="150723"/>
    <lineage>
        <taxon>Bacteria</taxon>
        <taxon>Pseudomonadati</taxon>
        <taxon>Pseudomonadota</taxon>
        <taxon>Alphaproteobacteria</taxon>
        <taxon>Hyphomicrobiales</taxon>
        <taxon>Phyllobacteriaceae</taxon>
        <taxon>Aminobacter</taxon>
    </lineage>
</organism>
<dbReference type="CDD" id="cd13896">
    <property type="entry name" value="CuRO_3_CopA"/>
    <property type="match status" value="1"/>
</dbReference>
<dbReference type="InterPro" id="IPR011706">
    <property type="entry name" value="Cu-oxidase_C"/>
</dbReference>
<feature type="signal peptide" evidence="4">
    <location>
        <begin position="1"/>
        <end position="34"/>
    </location>
</feature>